<reference evidence="2" key="1">
    <citation type="submission" date="2014-08" db="EMBL/GenBank/DDBJ databases">
        <authorList>
            <person name="Edwards T."/>
        </authorList>
    </citation>
    <scope>NUCLEOTIDE SEQUENCE [LARGE SCALE GENOMIC DNA]</scope>
</reference>
<evidence type="ECO:0000313" key="2">
    <source>
        <dbReference type="Proteomes" id="UP000207741"/>
    </source>
</evidence>
<proteinExistence type="predicted"/>
<evidence type="ECO:0000313" key="1">
    <source>
        <dbReference type="EMBL" id="AIR93618.1"/>
    </source>
</evidence>
<name>A0A0K0KW43_9CAUD</name>
<dbReference type="Proteomes" id="UP000207741">
    <property type="component" value="Segment"/>
</dbReference>
<dbReference type="GeneID" id="26640129"/>
<organism evidence="1 2">
    <name type="scientific">Prochlorococcus phage P-TIM68</name>
    <dbReference type="NCBI Taxonomy" id="1542477"/>
    <lineage>
        <taxon>Viruses</taxon>
        <taxon>Duplodnaviria</taxon>
        <taxon>Heunggongvirae</taxon>
        <taxon>Uroviricota</taxon>
        <taxon>Caudoviricetes</taxon>
        <taxon>Pantevenvirales</taxon>
        <taxon>Kyanoviridae</taxon>
        <taxon>Haifavirus</taxon>
        <taxon>Haifavirus tim68</taxon>
    </lineage>
</organism>
<sequence>MIEWQCYLETEMGWQLVTNSYPTKFNRNDVIRAFESRYGCKVTQVNPISC</sequence>
<dbReference type="KEGG" id="vg:26640129"/>
<protein>
    <submittedName>
        <fullName evidence="1">Uncharacterized protein</fullName>
    </submittedName>
</protein>
<dbReference type="EMBL" id="KM359505">
    <property type="protein sequence ID" value="AIR93618.1"/>
    <property type="molecule type" value="Genomic_DNA"/>
</dbReference>
<dbReference type="RefSeq" id="YP_009213585.1">
    <property type="nucleotide sequence ID" value="NC_028955.1"/>
</dbReference>
<keyword evidence="2" id="KW-1185">Reference proteome</keyword>
<accession>A0A0K0KW43</accession>